<dbReference type="EMBL" id="BDIP01001263">
    <property type="protein sequence ID" value="GIQ83995.1"/>
    <property type="molecule type" value="Genomic_DNA"/>
</dbReference>
<dbReference type="InterPro" id="IPR009030">
    <property type="entry name" value="Growth_fac_rcpt_cys_sf"/>
</dbReference>
<dbReference type="SMART" id="SM01411">
    <property type="entry name" value="Ephrin_rec_like"/>
    <property type="match status" value="2"/>
</dbReference>
<proteinExistence type="predicted"/>
<dbReference type="OrthoDB" id="6414065at2759"/>
<sequence>GALVLLVCTVRVDARECDDSDIVPLFSFCEFDERLIYFILEPDCTNAEEIVIPDPVMVPCDLRCGAGTKYDLTAEECVTCEEGTFAIGGGAIYTTFDDMPAEMTTTCTGEGCTLWTPMGGYLQAGAGSTSTLETEVFIFEKDSSVTFEFVAKGEPLFDSLSLIVDGETVLYEETCSYSGWRLGEASLDPGLHSIQWVYSKDTEAATADEFVAIRLIEMSGSSVFDLKCTECPTGHYTPDGAHCINNPDNTWSTAGSAAPTDCGENEYSLTGASHCKDMEACVEGDYTLSYGECDMTTLLRPVIHVLREPVICSATLPGAYVPGEAYTVPCTGCEPGSEHVGGGVCTACAAGLISDGTVECSPCQPGYVPATTLSYTSFPTFPEGGSTNTTDPLGSEWVIGDDTLRSGYLQSSGLYNWFSLPLSTSVSLASLTLSIDMPATAGLNVFAYVDGVQMLHATAHSNKMGEVTETTSVYDAGAHLLEIGVIMLGDITNPDDTLVSVVSIVLDNAERILDSGTDTTPDGMRTAGECVPCPAGTAPSELTHTCQSCPKGYYAAAEDTECKTCPEDSIAPYQ</sequence>
<evidence type="ECO:0000313" key="1">
    <source>
        <dbReference type="EMBL" id="GIQ83995.1"/>
    </source>
</evidence>
<feature type="non-terminal residue" evidence="1">
    <location>
        <position position="1"/>
    </location>
</feature>
<comment type="caution">
    <text evidence="1">The sequence shown here is derived from an EMBL/GenBank/DDBJ whole genome shotgun (WGS) entry which is preliminary data.</text>
</comment>
<evidence type="ECO:0008006" key="3">
    <source>
        <dbReference type="Google" id="ProtNLM"/>
    </source>
</evidence>
<dbReference type="PANTHER" id="PTHR22727">
    <property type="entry name" value="PROTEIN CBG13728"/>
    <property type="match status" value="1"/>
</dbReference>
<dbReference type="GO" id="GO:0016020">
    <property type="term" value="C:membrane"/>
    <property type="evidence" value="ECO:0007669"/>
    <property type="project" value="TreeGrafter"/>
</dbReference>
<keyword evidence="2" id="KW-1185">Reference proteome</keyword>
<organism evidence="1 2">
    <name type="scientific">Kipferlia bialata</name>
    <dbReference type="NCBI Taxonomy" id="797122"/>
    <lineage>
        <taxon>Eukaryota</taxon>
        <taxon>Metamonada</taxon>
        <taxon>Carpediemonas-like organisms</taxon>
        <taxon>Kipferlia</taxon>
    </lineage>
</organism>
<reference evidence="1 2" key="1">
    <citation type="journal article" date="2018" name="PLoS ONE">
        <title>The draft genome of Kipferlia bialata reveals reductive genome evolution in fornicate parasites.</title>
        <authorList>
            <person name="Tanifuji G."/>
            <person name="Takabayashi S."/>
            <person name="Kume K."/>
            <person name="Takagi M."/>
            <person name="Nakayama T."/>
            <person name="Kamikawa R."/>
            <person name="Inagaki Y."/>
            <person name="Hashimoto T."/>
        </authorList>
    </citation>
    <scope>NUCLEOTIDE SEQUENCE [LARGE SCALE GENOMIC DNA]</scope>
    <source>
        <strain evidence="1">NY0173</strain>
    </source>
</reference>
<feature type="non-terminal residue" evidence="1">
    <location>
        <position position="574"/>
    </location>
</feature>
<dbReference type="SUPFAM" id="SSF57184">
    <property type="entry name" value="Growth factor receptor domain"/>
    <property type="match status" value="1"/>
</dbReference>
<dbReference type="PANTHER" id="PTHR22727:SF15">
    <property type="entry name" value="MRH DOMAIN-CONTAINING PROTEIN"/>
    <property type="match status" value="1"/>
</dbReference>
<dbReference type="AlphaFoldDB" id="A0A9K3CXE8"/>
<dbReference type="Proteomes" id="UP000265618">
    <property type="component" value="Unassembled WGS sequence"/>
</dbReference>
<gene>
    <name evidence="1" type="ORF">KIPB_005406</name>
</gene>
<name>A0A9K3CXE8_9EUKA</name>
<evidence type="ECO:0000313" key="2">
    <source>
        <dbReference type="Proteomes" id="UP000265618"/>
    </source>
</evidence>
<dbReference type="InterPro" id="IPR039181">
    <property type="entry name" value="Elapor1/2"/>
</dbReference>
<protein>
    <recommendedName>
        <fullName evidence="3">Tyrosine-protein kinase ephrin type A/B receptor-like domain-containing protein</fullName>
    </recommendedName>
</protein>
<accession>A0A9K3CXE8</accession>